<sequence>MNYKITGFDIPHTHKEDKLRRILDSALQSKIGKIKSSTDLIYWDAEHFDLHKVDIFADSTLEEQTQILHLCNQTLLEEAYFIEKAGIGYMSKMVMLAETTEERMLYALFSADEVTHLAKISSFLPNPELVSTNNPFLHLLADVAETSDKAVLIFVLQIILEGWGLTHYRNLAKNCISTELKAVLQSFLEDESRHHATGVRLCEQVLIEHQSEKTIIEVLASFLQMVQVGPQGVVAAVEQVKGSLSRQQKITVFQQLGAEYHSSSRLNLLRGLMTNPQTLSIVQQLDEHNAFTPFSVEQCASL</sequence>
<dbReference type="EMBL" id="RSCL01000026">
    <property type="protein sequence ID" value="RUS99377.1"/>
    <property type="molecule type" value="Genomic_DNA"/>
</dbReference>
<evidence type="ECO:0000313" key="1">
    <source>
        <dbReference type="EMBL" id="RUS99377.1"/>
    </source>
</evidence>
<dbReference type="AlphaFoldDB" id="A0A433UZX4"/>
<comment type="caution">
    <text evidence="1">The sequence shown here is derived from an EMBL/GenBank/DDBJ whole genome shotgun (WGS) entry which is preliminary data.</text>
</comment>
<keyword evidence="2" id="KW-1185">Reference proteome</keyword>
<evidence type="ECO:0000313" key="2">
    <source>
        <dbReference type="Proteomes" id="UP000271624"/>
    </source>
</evidence>
<organism evidence="1 2">
    <name type="scientific">Dulcicalothrix desertica PCC 7102</name>
    <dbReference type="NCBI Taxonomy" id="232991"/>
    <lineage>
        <taxon>Bacteria</taxon>
        <taxon>Bacillati</taxon>
        <taxon>Cyanobacteriota</taxon>
        <taxon>Cyanophyceae</taxon>
        <taxon>Nostocales</taxon>
        <taxon>Calotrichaceae</taxon>
        <taxon>Dulcicalothrix</taxon>
    </lineage>
</organism>
<dbReference type="RefSeq" id="WP_127085883.1">
    <property type="nucleotide sequence ID" value="NZ_RSCL01000026.1"/>
</dbReference>
<gene>
    <name evidence="1" type="ORF">DSM106972_078190</name>
</gene>
<dbReference type="InterPro" id="IPR009078">
    <property type="entry name" value="Ferritin-like_SF"/>
</dbReference>
<proteinExistence type="predicted"/>
<reference evidence="1" key="2">
    <citation type="journal article" date="2019" name="Genome Biol. Evol.">
        <title>Day and night: Metabolic profiles and evolutionary relationships of six axenic non-marine cyanobacteria.</title>
        <authorList>
            <person name="Will S.E."/>
            <person name="Henke P."/>
            <person name="Boedeker C."/>
            <person name="Huang S."/>
            <person name="Brinkmann H."/>
            <person name="Rohde M."/>
            <person name="Jarek M."/>
            <person name="Friedl T."/>
            <person name="Seufert S."/>
            <person name="Schumacher M."/>
            <person name="Overmann J."/>
            <person name="Neumann-Schaal M."/>
            <person name="Petersen J."/>
        </authorList>
    </citation>
    <scope>NUCLEOTIDE SEQUENCE [LARGE SCALE GENOMIC DNA]</scope>
    <source>
        <strain evidence="1">PCC 7102</strain>
    </source>
</reference>
<dbReference type="CDD" id="cd00657">
    <property type="entry name" value="Ferritin_like"/>
    <property type="match status" value="1"/>
</dbReference>
<protein>
    <recommendedName>
        <fullName evidence="3">Ferritin-like domain-containing protein</fullName>
    </recommendedName>
</protein>
<dbReference type="SUPFAM" id="SSF47240">
    <property type="entry name" value="Ferritin-like"/>
    <property type="match status" value="1"/>
</dbReference>
<name>A0A433UZX4_9CYAN</name>
<evidence type="ECO:0008006" key="3">
    <source>
        <dbReference type="Google" id="ProtNLM"/>
    </source>
</evidence>
<accession>A0A433UZX4</accession>
<dbReference type="Proteomes" id="UP000271624">
    <property type="component" value="Unassembled WGS sequence"/>
</dbReference>
<reference evidence="1" key="1">
    <citation type="submission" date="2018-12" db="EMBL/GenBank/DDBJ databases">
        <authorList>
            <person name="Will S."/>
            <person name="Neumann-Schaal M."/>
            <person name="Henke P."/>
        </authorList>
    </citation>
    <scope>NUCLEOTIDE SEQUENCE</scope>
    <source>
        <strain evidence="1">PCC 7102</strain>
    </source>
</reference>
<dbReference type="OrthoDB" id="528268at2"/>